<reference evidence="3 4" key="1">
    <citation type="submission" date="2014-10" db="EMBL/GenBank/DDBJ databases">
        <title>Draft genome sequence of Novosphingobium subterraneum DSM 12447.</title>
        <authorList>
            <person name="Gan H.M."/>
            <person name="Gan H.Y."/>
            <person name="Savka M.A."/>
        </authorList>
    </citation>
    <scope>NUCLEOTIDE SEQUENCE [LARGE SCALE GENOMIC DNA]</scope>
    <source>
        <strain evidence="3 4">DSM 12447</strain>
    </source>
</reference>
<keyword evidence="3" id="KW-0436">Ligase</keyword>
<dbReference type="AlphaFoldDB" id="A0A0B9ADK8"/>
<evidence type="ECO:0000259" key="2">
    <source>
        <dbReference type="Pfam" id="PF13193"/>
    </source>
</evidence>
<keyword evidence="4" id="KW-1185">Reference proteome</keyword>
<name>A0A0B9ADK8_9SPHN</name>
<dbReference type="InterPro" id="IPR025110">
    <property type="entry name" value="AMP-bd_C"/>
</dbReference>
<dbReference type="Gene3D" id="3.30.300.30">
    <property type="match status" value="1"/>
</dbReference>
<dbReference type="PANTHER" id="PTHR43201">
    <property type="entry name" value="ACYL-COA SYNTHETASE"/>
    <property type="match status" value="1"/>
</dbReference>
<dbReference type="Gene3D" id="3.40.50.12780">
    <property type="entry name" value="N-terminal domain of ligase-like"/>
    <property type="match status" value="1"/>
</dbReference>
<dbReference type="InterPro" id="IPR000873">
    <property type="entry name" value="AMP-dep_synth/lig_dom"/>
</dbReference>
<dbReference type="InterPro" id="IPR045851">
    <property type="entry name" value="AMP-bd_C_sf"/>
</dbReference>
<evidence type="ECO:0000313" key="3">
    <source>
        <dbReference type="EMBL" id="KHS48695.1"/>
    </source>
</evidence>
<dbReference type="SUPFAM" id="SSF56801">
    <property type="entry name" value="Acetyl-CoA synthetase-like"/>
    <property type="match status" value="1"/>
</dbReference>
<sequence>MRAIDYFDRGHDRDPQRLAIVDTETGLKLTFAETKALSERIAAALQKGGFENQDCLGLYGPNDGMLLVVLLAMWRANGKWIPVNTRNAIDANAAYINYVRLKWLVYHSSKADEVQQLKNLCPTLQHFVCLDKRMGDDPSLEEFMAGVSEADFVEPEIDAFGNLMDMVGIFPTGGTTGPSKGANVTNLGWGTMIETAADGMGGRTDSPVALVSAPITHAAGPIALSTLSLGATQVILPGFDAERVLRTIAEYKVTHMYLPPTALYQLLASPELGDHDYSSLRIFILVGSPCSPEKLRQAVEVFGPAMCQSYGQVECPMIVAWFPPEDVAKFATSAPEKLAACGKPTRSIKVALLDDDGKEVPLGEAGEICVRGALVTHSYFEKPEETAEIRKFGWHHTGDVGKFDKDGYLYIVDRKKDMVVSGGFNVFTAEVEAAVTELAAVREACVFGIPHEKWGEQVHAVVVAEGITEAEIIAYAKDRLGGVKAPKSVTFIDSIPRTAAGKMDKKALRVPYWGNADRMVN</sequence>
<comment type="caution">
    <text evidence="3">The sequence shown here is derived from an EMBL/GenBank/DDBJ whole genome shotgun (WGS) entry which is preliminary data.</text>
</comment>
<dbReference type="Pfam" id="PF13193">
    <property type="entry name" value="AMP-binding_C"/>
    <property type="match status" value="1"/>
</dbReference>
<dbReference type="PANTHER" id="PTHR43201:SF32">
    <property type="entry name" value="2-SUCCINYLBENZOATE--COA LIGASE, CHLOROPLASTIC_PEROXISOMAL"/>
    <property type="match status" value="1"/>
</dbReference>
<dbReference type="PATRIC" id="fig|48936.3.peg.787"/>
<dbReference type="InterPro" id="IPR042099">
    <property type="entry name" value="ANL_N_sf"/>
</dbReference>
<dbReference type="EMBL" id="JRVC01000003">
    <property type="protein sequence ID" value="KHS48695.1"/>
    <property type="molecule type" value="Genomic_DNA"/>
</dbReference>
<protein>
    <submittedName>
        <fullName evidence="3">AMP-dependent synthetase/ligase</fullName>
    </submittedName>
</protein>
<feature type="domain" description="AMP-dependent synthetase/ligase" evidence="1">
    <location>
        <begin position="9"/>
        <end position="380"/>
    </location>
</feature>
<dbReference type="GO" id="GO:0006631">
    <property type="term" value="P:fatty acid metabolic process"/>
    <property type="evidence" value="ECO:0007669"/>
    <property type="project" value="TreeGrafter"/>
</dbReference>
<evidence type="ECO:0000313" key="4">
    <source>
        <dbReference type="Proteomes" id="UP000031338"/>
    </source>
</evidence>
<evidence type="ECO:0000259" key="1">
    <source>
        <dbReference type="Pfam" id="PF00501"/>
    </source>
</evidence>
<accession>A0A0B9ADK8</accession>
<dbReference type="Proteomes" id="UP000031338">
    <property type="component" value="Unassembled WGS sequence"/>
</dbReference>
<dbReference type="Pfam" id="PF00501">
    <property type="entry name" value="AMP-binding"/>
    <property type="match status" value="1"/>
</dbReference>
<feature type="domain" description="AMP-binding enzyme C-terminal" evidence="2">
    <location>
        <begin position="430"/>
        <end position="502"/>
    </location>
</feature>
<dbReference type="RefSeq" id="WP_039331627.1">
    <property type="nucleotide sequence ID" value="NZ_JRVC01000003.1"/>
</dbReference>
<gene>
    <name evidence="3" type="ORF">NJ75_00777</name>
</gene>
<dbReference type="STRING" id="48936.NJ75_00777"/>
<proteinExistence type="predicted"/>
<dbReference type="GO" id="GO:0031956">
    <property type="term" value="F:medium-chain fatty acid-CoA ligase activity"/>
    <property type="evidence" value="ECO:0007669"/>
    <property type="project" value="TreeGrafter"/>
</dbReference>
<organism evidence="3 4">
    <name type="scientific">Novosphingobium subterraneum</name>
    <dbReference type="NCBI Taxonomy" id="48936"/>
    <lineage>
        <taxon>Bacteria</taxon>
        <taxon>Pseudomonadati</taxon>
        <taxon>Pseudomonadota</taxon>
        <taxon>Alphaproteobacteria</taxon>
        <taxon>Sphingomonadales</taxon>
        <taxon>Sphingomonadaceae</taxon>
        <taxon>Novosphingobium</taxon>
    </lineage>
</organism>